<evidence type="ECO:0000313" key="1">
    <source>
        <dbReference type="EMBL" id="MQY05503.1"/>
    </source>
</evidence>
<protein>
    <submittedName>
        <fullName evidence="1">Uncharacterized protein</fullName>
    </submittedName>
</protein>
<comment type="caution">
    <text evidence="1">The sequence shown here is derived from an EMBL/GenBank/DDBJ whole genome shotgun (WGS) entry which is preliminary data.</text>
</comment>
<name>A0A7K0BWF1_9ACTN</name>
<dbReference type="OrthoDB" id="5118276at2"/>
<accession>A0A7K0BWF1</accession>
<sequence length="82" mass="9020">MKGDRVEIMIDAGGEGTRTYEVVATRAGRRVEVANRRGVVEVSEVTRTGGPVRTARFMASRVLALVEYPMADVHPDEMDRGD</sequence>
<reference evidence="1 2" key="1">
    <citation type="submission" date="2019-10" db="EMBL/GenBank/DDBJ databases">
        <title>Actinomadura rubteroloni sp. nov. and Actinomadura macrotermitis sp. nov., isolated from the gut of fungus growing-termite Macrotermes natalensis.</title>
        <authorList>
            <person name="Benndorf R."/>
            <person name="Martin K."/>
            <person name="Kuefner M."/>
            <person name="De Beer W."/>
            <person name="Kaster A.-K."/>
            <person name="Vollmers J."/>
            <person name="Poulsen M."/>
            <person name="Beemelmanns C."/>
        </authorList>
    </citation>
    <scope>NUCLEOTIDE SEQUENCE [LARGE SCALE GENOMIC DNA]</scope>
    <source>
        <strain evidence="1 2">RB68</strain>
    </source>
</reference>
<dbReference type="AlphaFoldDB" id="A0A7K0BWF1"/>
<evidence type="ECO:0000313" key="2">
    <source>
        <dbReference type="Proteomes" id="UP000487268"/>
    </source>
</evidence>
<proteinExistence type="predicted"/>
<keyword evidence="2" id="KW-1185">Reference proteome</keyword>
<dbReference type="RefSeq" id="WP_153533576.1">
    <property type="nucleotide sequence ID" value="NZ_WEGH01000002.1"/>
</dbReference>
<organism evidence="1 2">
    <name type="scientific">Actinomadura macrotermitis</name>
    <dbReference type="NCBI Taxonomy" id="2585200"/>
    <lineage>
        <taxon>Bacteria</taxon>
        <taxon>Bacillati</taxon>
        <taxon>Actinomycetota</taxon>
        <taxon>Actinomycetes</taxon>
        <taxon>Streptosporangiales</taxon>
        <taxon>Thermomonosporaceae</taxon>
        <taxon>Actinomadura</taxon>
    </lineage>
</organism>
<gene>
    <name evidence="1" type="ORF">ACRB68_35790</name>
</gene>
<dbReference type="EMBL" id="WEGH01000002">
    <property type="protein sequence ID" value="MQY05503.1"/>
    <property type="molecule type" value="Genomic_DNA"/>
</dbReference>
<dbReference type="Proteomes" id="UP000487268">
    <property type="component" value="Unassembled WGS sequence"/>
</dbReference>